<dbReference type="STRING" id="463040.CAL15_16235"/>
<dbReference type="AlphaFoldDB" id="A0A1W6ZEH9"/>
<protein>
    <submittedName>
        <fullName evidence="3">Peptidase</fullName>
    </submittedName>
</protein>
<dbReference type="Proteomes" id="UP000194161">
    <property type="component" value="Chromosome"/>
</dbReference>
<feature type="compositionally biased region" description="Low complexity" evidence="1">
    <location>
        <begin position="547"/>
        <end position="559"/>
    </location>
</feature>
<dbReference type="KEGG" id="bgm:CAL15_16235"/>
<sequence>MSATVQASARPPQAEGLRQAMSWLHTWSGLIFGWVLFAMFLTGTLAFFRPEITRWMQPEVSVQAVPMARSIEVAEHYLREHAPDATRWFITPSTAREPAVRISYQDPKPAPGQRGFKRVTLDPSTGQPIEMRETRGGDFFYRFHFELEVANPWGRWLASIAGMFMLVAIISGVITHKKIFTDFFTFRPRKGGQRAWMDGHNALSVLGLPFHLMITFSGVLLFAAMLMPAGILAVYDNERQFFDDAFPAFAMKPASGTPAELVPLGPIVAQAEQAWEGGRIGRVVVNRPGDAAATISVGRASSDRVSYGRLAPTRTYSGVDGRLISEVSAQSGAATTAGTIIGLHLGLFAEPLLRWLYFLVSMAGTAMVGTGLALWIAKRRQKLRPGAPDTFSLRMVDSLNAGSIAGLFVACAAYFWANRLLPLDLPGHALWETRIFFITWGLCFLYACVRGRGKWRELLWLGAALSMLLPVVNALTTSRHLGVSLPAGDWVMAGFDLTVLACGVLLAWVARRCGRSRAAAARSAQGSAPAASRRAARPAVDPSPRGQAEAAAQAAYEPR</sequence>
<feature type="compositionally biased region" description="Low complexity" evidence="1">
    <location>
        <begin position="521"/>
        <end position="539"/>
    </location>
</feature>
<evidence type="ECO:0000256" key="2">
    <source>
        <dbReference type="SAM" id="Phobius"/>
    </source>
</evidence>
<feature type="transmembrane region" description="Helical" evidence="2">
    <location>
        <begin position="210"/>
        <end position="235"/>
    </location>
</feature>
<accession>A0A1W6ZEH9</accession>
<feature type="transmembrane region" description="Helical" evidence="2">
    <location>
        <begin position="490"/>
        <end position="510"/>
    </location>
</feature>
<keyword evidence="4" id="KW-1185">Reference proteome</keyword>
<evidence type="ECO:0000256" key="1">
    <source>
        <dbReference type="SAM" id="MobiDB-lite"/>
    </source>
</evidence>
<proteinExistence type="predicted"/>
<dbReference type="Pfam" id="PF03929">
    <property type="entry name" value="PepSY_TM"/>
    <property type="match status" value="1"/>
</dbReference>
<evidence type="ECO:0000313" key="4">
    <source>
        <dbReference type="Proteomes" id="UP000194161"/>
    </source>
</evidence>
<keyword evidence="2" id="KW-0812">Transmembrane</keyword>
<feature type="transmembrane region" description="Helical" evidence="2">
    <location>
        <begin position="156"/>
        <end position="174"/>
    </location>
</feature>
<dbReference type="EMBL" id="CP021111">
    <property type="protein sequence ID" value="ARP95788.1"/>
    <property type="molecule type" value="Genomic_DNA"/>
</dbReference>
<keyword evidence="2" id="KW-1133">Transmembrane helix</keyword>
<gene>
    <name evidence="3" type="ORF">CAL15_16235</name>
</gene>
<organism evidence="3 4">
    <name type="scientific">Bordetella genomosp. 13</name>
    <dbReference type="NCBI Taxonomy" id="463040"/>
    <lineage>
        <taxon>Bacteria</taxon>
        <taxon>Pseudomonadati</taxon>
        <taxon>Pseudomonadota</taxon>
        <taxon>Betaproteobacteria</taxon>
        <taxon>Burkholderiales</taxon>
        <taxon>Alcaligenaceae</taxon>
        <taxon>Bordetella</taxon>
    </lineage>
</organism>
<feature type="transmembrane region" description="Helical" evidence="2">
    <location>
        <begin position="27"/>
        <end position="48"/>
    </location>
</feature>
<evidence type="ECO:0000313" key="3">
    <source>
        <dbReference type="EMBL" id="ARP95788.1"/>
    </source>
</evidence>
<keyword evidence="2" id="KW-0472">Membrane</keyword>
<dbReference type="OrthoDB" id="9776609at2"/>
<feature type="region of interest" description="Disordered" evidence="1">
    <location>
        <begin position="521"/>
        <end position="559"/>
    </location>
</feature>
<feature type="transmembrane region" description="Helical" evidence="2">
    <location>
        <begin position="398"/>
        <end position="417"/>
    </location>
</feature>
<dbReference type="PANTHER" id="PTHR34219:SF4">
    <property type="entry name" value="PEPSY DOMAIN-CONTAINING PROTEIN"/>
    <property type="match status" value="1"/>
</dbReference>
<feature type="transmembrane region" description="Helical" evidence="2">
    <location>
        <begin position="458"/>
        <end position="478"/>
    </location>
</feature>
<dbReference type="PANTHER" id="PTHR34219">
    <property type="entry name" value="IRON-REGULATED INNER MEMBRANE PROTEIN-RELATED"/>
    <property type="match status" value="1"/>
</dbReference>
<feature type="transmembrane region" description="Helical" evidence="2">
    <location>
        <begin position="429"/>
        <end position="449"/>
    </location>
</feature>
<reference evidence="3 4" key="1">
    <citation type="submission" date="2017-05" db="EMBL/GenBank/DDBJ databases">
        <title>Complete and WGS of Bordetella genogroups.</title>
        <authorList>
            <person name="Spilker T."/>
            <person name="LiPuma J."/>
        </authorList>
    </citation>
    <scope>NUCLEOTIDE SEQUENCE [LARGE SCALE GENOMIC DNA]</scope>
    <source>
        <strain evidence="3 4">AU7206</strain>
    </source>
</reference>
<feature type="transmembrane region" description="Helical" evidence="2">
    <location>
        <begin position="332"/>
        <end position="349"/>
    </location>
</feature>
<dbReference type="InterPro" id="IPR005625">
    <property type="entry name" value="PepSY-ass_TM"/>
</dbReference>
<feature type="transmembrane region" description="Helical" evidence="2">
    <location>
        <begin position="355"/>
        <end position="377"/>
    </location>
</feature>
<name>A0A1W6ZEH9_9BORD</name>
<dbReference type="RefSeq" id="WP_086079548.1">
    <property type="nucleotide sequence ID" value="NZ_CP021111.1"/>
</dbReference>